<dbReference type="AlphaFoldDB" id="A0A4R1XKG8"/>
<dbReference type="PANTHER" id="PTHR46193">
    <property type="entry name" value="6-PHOSPHOGLUCONATE PHOSPHATASE"/>
    <property type="match status" value="1"/>
</dbReference>
<keyword evidence="7" id="KW-1185">Reference proteome</keyword>
<dbReference type="SUPFAM" id="SSF56784">
    <property type="entry name" value="HAD-like"/>
    <property type="match status" value="1"/>
</dbReference>
<dbReference type="InterPro" id="IPR036412">
    <property type="entry name" value="HAD-like_sf"/>
</dbReference>
<dbReference type="NCBIfam" id="TIGR01509">
    <property type="entry name" value="HAD-SF-IA-v3"/>
    <property type="match status" value="1"/>
</dbReference>
<sequence length="222" mass="24873">MLIFQNHPIHGAIFDMDGTMFDTERLRFQTLQQASQELMGIMFSEDYLMQCLGLSEHSSKKLAQLIYGQNIPYTAIRIRSDQLEGEYIRDSGVPMKNGLVQLLERLKNSGLSMAVATSSRREIAEAYLKNANITNFFDLLICGEDVKQGKPDPEIFLTAAEQLNLDVKACLMFEDSKNGLCSAYKAGGITVLIKDIKAPNQAMLGQASYYFESLYDCLKALN</sequence>
<dbReference type="GO" id="GO:0046872">
    <property type="term" value="F:metal ion binding"/>
    <property type="evidence" value="ECO:0007669"/>
    <property type="project" value="UniProtKB-KW"/>
</dbReference>
<keyword evidence="3" id="KW-0479">Metal-binding</keyword>
<dbReference type="SFLD" id="SFLDG01129">
    <property type="entry name" value="C1.5:_HAD__Beta-PGM__Phosphata"/>
    <property type="match status" value="1"/>
</dbReference>
<dbReference type="SFLD" id="SFLDS00003">
    <property type="entry name" value="Haloacid_Dehalogenase"/>
    <property type="match status" value="1"/>
</dbReference>
<accession>A0A4R1XKG8</accession>
<dbReference type="InterPro" id="IPR023198">
    <property type="entry name" value="PGP-like_dom2"/>
</dbReference>
<comment type="similarity">
    <text evidence="2">Belongs to the HAD-like hydrolase superfamily. CbbY/CbbZ/Gph/YieH family.</text>
</comment>
<evidence type="ECO:0000256" key="5">
    <source>
        <dbReference type="ARBA" id="ARBA00023277"/>
    </source>
</evidence>
<protein>
    <submittedName>
        <fullName evidence="6">HAD superfamily hydrolase (TIGR01509 family)</fullName>
    </submittedName>
</protein>
<dbReference type="PANTHER" id="PTHR46193:SF18">
    <property type="entry name" value="HEXITOL PHOSPHATASE B"/>
    <property type="match status" value="1"/>
</dbReference>
<keyword evidence="4" id="KW-0460">Magnesium</keyword>
<dbReference type="OrthoDB" id="9800058at2"/>
<keyword evidence="6" id="KW-0378">Hydrolase</keyword>
<dbReference type="PRINTS" id="PR00413">
    <property type="entry name" value="HADHALOGNASE"/>
</dbReference>
<comment type="cofactor">
    <cofactor evidence="1">
        <name>Mg(2+)</name>
        <dbReference type="ChEBI" id="CHEBI:18420"/>
    </cofactor>
</comment>
<dbReference type="InterPro" id="IPR051600">
    <property type="entry name" value="Beta-PGM-like"/>
</dbReference>
<dbReference type="Gene3D" id="3.40.50.1000">
    <property type="entry name" value="HAD superfamily/HAD-like"/>
    <property type="match status" value="1"/>
</dbReference>
<evidence type="ECO:0000256" key="2">
    <source>
        <dbReference type="ARBA" id="ARBA00006171"/>
    </source>
</evidence>
<evidence type="ECO:0000256" key="1">
    <source>
        <dbReference type="ARBA" id="ARBA00001946"/>
    </source>
</evidence>
<evidence type="ECO:0000256" key="3">
    <source>
        <dbReference type="ARBA" id="ARBA00022723"/>
    </source>
</evidence>
<dbReference type="Proteomes" id="UP000294963">
    <property type="component" value="Unassembled WGS sequence"/>
</dbReference>
<gene>
    <name evidence="6" type="ORF">EC844_11788</name>
</gene>
<dbReference type="InterPro" id="IPR041492">
    <property type="entry name" value="HAD_2"/>
</dbReference>
<proteinExistence type="inferred from homology"/>
<dbReference type="Pfam" id="PF13419">
    <property type="entry name" value="HAD_2"/>
    <property type="match status" value="1"/>
</dbReference>
<keyword evidence="5" id="KW-0119">Carbohydrate metabolism</keyword>
<organism evidence="6 7">
    <name type="scientific">Acinetobacter calcoaceticus</name>
    <dbReference type="NCBI Taxonomy" id="471"/>
    <lineage>
        <taxon>Bacteria</taxon>
        <taxon>Pseudomonadati</taxon>
        <taxon>Pseudomonadota</taxon>
        <taxon>Gammaproteobacteria</taxon>
        <taxon>Moraxellales</taxon>
        <taxon>Moraxellaceae</taxon>
        <taxon>Acinetobacter</taxon>
        <taxon>Acinetobacter calcoaceticus/baumannii complex</taxon>
    </lineage>
</organism>
<evidence type="ECO:0000313" key="6">
    <source>
        <dbReference type="EMBL" id="TCM64527.1"/>
    </source>
</evidence>
<dbReference type="InterPro" id="IPR023214">
    <property type="entry name" value="HAD_sf"/>
</dbReference>
<comment type="caution">
    <text evidence="6">The sequence shown here is derived from an EMBL/GenBank/DDBJ whole genome shotgun (WGS) entry which is preliminary data.</text>
</comment>
<dbReference type="GO" id="GO:0016787">
    <property type="term" value="F:hydrolase activity"/>
    <property type="evidence" value="ECO:0007669"/>
    <property type="project" value="UniProtKB-KW"/>
</dbReference>
<evidence type="ECO:0000313" key="7">
    <source>
        <dbReference type="Proteomes" id="UP000294963"/>
    </source>
</evidence>
<dbReference type="InterPro" id="IPR006439">
    <property type="entry name" value="HAD-SF_hydro_IA"/>
</dbReference>
<dbReference type="EMBL" id="SLVJ01000017">
    <property type="protein sequence ID" value="TCM64527.1"/>
    <property type="molecule type" value="Genomic_DNA"/>
</dbReference>
<evidence type="ECO:0000256" key="4">
    <source>
        <dbReference type="ARBA" id="ARBA00022842"/>
    </source>
</evidence>
<name>A0A4R1XKG8_ACICA</name>
<dbReference type="Gene3D" id="1.10.150.240">
    <property type="entry name" value="Putative phosphatase, domain 2"/>
    <property type="match status" value="1"/>
</dbReference>
<reference evidence="6 7" key="1">
    <citation type="submission" date="2019-03" db="EMBL/GenBank/DDBJ databases">
        <title>Genomic analyses of the natural microbiome of Caenorhabditis elegans.</title>
        <authorList>
            <person name="Samuel B."/>
        </authorList>
    </citation>
    <scope>NUCLEOTIDE SEQUENCE [LARGE SCALE GENOMIC DNA]</scope>
    <source>
        <strain evidence="6 7">JUb89</strain>
    </source>
</reference>